<name>A0ABU8S609_9SPHN</name>
<sequence length="116" mass="12341">MGGGRLGVDTKISSALTDTLKINGTDSAVTKVQLNLIGPQAILPGGFLTVVTVNGGAQFTPNDALWATSDENSHFQRLGTIDTRAGKFTPRSPEARWGVEGFLHCAGRIVHRLCHQ</sequence>
<dbReference type="Proteomes" id="UP001379235">
    <property type="component" value="Unassembled WGS sequence"/>
</dbReference>
<proteinExistence type="predicted"/>
<evidence type="ECO:0000313" key="1">
    <source>
        <dbReference type="EMBL" id="MEJ6009245.1"/>
    </source>
</evidence>
<dbReference type="EMBL" id="JBBHJY010000001">
    <property type="protein sequence ID" value="MEJ6009245.1"/>
    <property type="molecule type" value="Genomic_DNA"/>
</dbReference>
<gene>
    <name evidence="1" type="ORF">WG900_04865</name>
</gene>
<organism evidence="1 2">
    <name type="scientific">Novosphingobium aquae</name>
    <dbReference type="NCBI Taxonomy" id="3133435"/>
    <lineage>
        <taxon>Bacteria</taxon>
        <taxon>Pseudomonadati</taxon>
        <taxon>Pseudomonadota</taxon>
        <taxon>Alphaproteobacteria</taxon>
        <taxon>Sphingomonadales</taxon>
        <taxon>Sphingomonadaceae</taxon>
        <taxon>Novosphingobium</taxon>
    </lineage>
</organism>
<accession>A0ABU8S609</accession>
<reference evidence="1 2" key="1">
    <citation type="submission" date="2024-03" db="EMBL/GenBank/DDBJ databases">
        <authorList>
            <person name="Jo J.-H."/>
        </authorList>
    </citation>
    <scope>NUCLEOTIDE SEQUENCE [LARGE SCALE GENOMIC DNA]</scope>
    <source>
        <strain evidence="1 2">AS3R-12</strain>
    </source>
</reference>
<dbReference type="RefSeq" id="WP_339965136.1">
    <property type="nucleotide sequence ID" value="NZ_JBBHJY010000001.1"/>
</dbReference>
<keyword evidence="2" id="KW-1185">Reference proteome</keyword>
<evidence type="ECO:0000313" key="2">
    <source>
        <dbReference type="Proteomes" id="UP001379235"/>
    </source>
</evidence>
<protein>
    <submittedName>
        <fullName evidence="1">Uncharacterized protein</fullName>
    </submittedName>
</protein>
<comment type="caution">
    <text evidence="1">The sequence shown here is derived from an EMBL/GenBank/DDBJ whole genome shotgun (WGS) entry which is preliminary data.</text>
</comment>